<evidence type="ECO:0000259" key="2">
    <source>
        <dbReference type="PROSITE" id="PS50206"/>
    </source>
</evidence>
<dbReference type="PANTHER" id="PTHR43855:SF1">
    <property type="entry name" value="THIOSULFATE SULFURTRANSFERASE"/>
    <property type="match status" value="1"/>
</dbReference>
<feature type="domain" description="Rhodanese" evidence="2">
    <location>
        <begin position="13"/>
        <end position="121"/>
    </location>
</feature>
<sequence length="251" mass="28664">MLVSIDWLKEHQSDNDIVILDTRPKTMFLYGHITKSQSLTLDQVIAFDQYGSNLVLDEKKISELFGSLGIDDSKTVLLIGESMDPSVARIAWTFLYFGHEKTFLLDTNVMALQKHGFELTKKTFTPTLTTFTPKVNSKIRINSDSLKENLDDFVILDARTPQEFMGGHLPNSKLIPFTEGISYDTIFQDKSFLQNLFSDNQIPKESQIVCYCMHGHRASSLFLQLVIAGYENVKLYDGSFVDWYGRRLPLE</sequence>
<evidence type="ECO:0000256" key="1">
    <source>
        <dbReference type="ARBA" id="ARBA00022737"/>
    </source>
</evidence>
<dbReference type="Pfam" id="PF00581">
    <property type="entry name" value="Rhodanese"/>
    <property type="match status" value="2"/>
</dbReference>
<dbReference type="PANTHER" id="PTHR43855">
    <property type="entry name" value="THIOSULFATE SULFURTRANSFERASE"/>
    <property type="match status" value="1"/>
</dbReference>
<dbReference type="InterPro" id="IPR001763">
    <property type="entry name" value="Rhodanese-like_dom"/>
</dbReference>
<dbReference type="STRING" id="886738.Nlim_1639"/>
<dbReference type="GO" id="GO:0016740">
    <property type="term" value="F:transferase activity"/>
    <property type="evidence" value="ECO:0007669"/>
    <property type="project" value="UniProtKB-KW"/>
</dbReference>
<dbReference type="HOGENOM" id="CLU_031618_1_6_2"/>
<keyword evidence="1" id="KW-0677">Repeat</keyword>
<gene>
    <name evidence="3" type="ORF">Nlim_1639</name>
</gene>
<accession>F3KM92</accession>
<dbReference type="SUPFAM" id="SSF52821">
    <property type="entry name" value="Rhodanese/Cell cycle control phosphatase"/>
    <property type="match status" value="2"/>
</dbReference>
<dbReference type="AlphaFoldDB" id="F3KM92"/>
<name>F3KM92_9ARCH</name>
<dbReference type="InterPro" id="IPR036873">
    <property type="entry name" value="Rhodanese-like_dom_sf"/>
</dbReference>
<dbReference type="EMBL" id="AEGP01000062">
    <property type="protein sequence ID" value="EGG41481.1"/>
    <property type="molecule type" value="Genomic_DNA"/>
</dbReference>
<protein>
    <submittedName>
        <fullName evidence="3">Rhodanese-related sulfurtransferase</fullName>
    </submittedName>
</protein>
<dbReference type="InterPro" id="IPR051126">
    <property type="entry name" value="Thiosulfate_sulfurtransferase"/>
</dbReference>
<dbReference type="Proteomes" id="UP000004348">
    <property type="component" value="Chromosome"/>
</dbReference>
<organism evidence="3">
    <name type="scientific">Candidatus Nitrosarchaeum limnium SFB1</name>
    <dbReference type="NCBI Taxonomy" id="886738"/>
    <lineage>
        <taxon>Archaea</taxon>
        <taxon>Nitrososphaerota</taxon>
        <taxon>Nitrososphaeria</taxon>
        <taxon>Nitrosopumilales</taxon>
        <taxon>Nitrosopumilaceae</taxon>
        <taxon>Nitrosarchaeum</taxon>
    </lineage>
</organism>
<dbReference type="PROSITE" id="PS50206">
    <property type="entry name" value="RHODANESE_3"/>
    <property type="match status" value="2"/>
</dbReference>
<dbReference type="SMART" id="SM00450">
    <property type="entry name" value="RHOD"/>
    <property type="match status" value="2"/>
</dbReference>
<comment type="caution">
    <text evidence="3">The sequence shown here is derived from an EMBL/GenBank/DDBJ whole genome shotgun (WGS) entry which is preliminary data.</text>
</comment>
<reference evidence="3" key="1">
    <citation type="journal article" date="2011" name="PLoS ONE">
        <title>Genome of a low-salinity ammonia-oxidizing archaeon determined by single-cell and metagenomic analysis.</title>
        <authorList>
            <person name="Blainey P.C."/>
            <person name="Mosier A.C."/>
            <person name="Potanina A."/>
            <person name="Francis C.A."/>
            <person name="Quake S.R."/>
        </authorList>
    </citation>
    <scope>NUCLEOTIDE SEQUENCE [LARGE SCALE GENOMIC DNA]</scope>
    <source>
        <strain evidence="3">SFB1</strain>
    </source>
</reference>
<dbReference type="Gene3D" id="3.40.250.10">
    <property type="entry name" value="Rhodanese-like domain"/>
    <property type="match status" value="2"/>
</dbReference>
<evidence type="ECO:0000313" key="3">
    <source>
        <dbReference type="EMBL" id="EGG41481.1"/>
    </source>
</evidence>
<proteinExistence type="predicted"/>
<keyword evidence="3" id="KW-0808">Transferase</keyword>
<feature type="domain" description="Rhodanese" evidence="2">
    <location>
        <begin position="149"/>
        <end position="251"/>
    </location>
</feature>